<dbReference type="AlphaFoldDB" id="A0A5C6EZV3"/>
<dbReference type="SUPFAM" id="SSF46785">
    <property type="entry name" value="Winged helix' DNA-binding domain"/>
    <property type="match status" value="1"/>
</dbReference>
<dbReference type="OrthoDB" id="9783723at2"/>
<dbReference type="InterPro" id="IPR018309">
    <property type="entry name" value="Tscrpt_reg_PadR_C"/>
</dbReference>
<organism evidence="3 4">
    <name type="scientific">Rubripirellula tenax</name>
    <dbReference type="NCBI Taxonomy" id="2528015"/>
    <lineage>
        <taxon>Bacteria</taxon>
        <taxon>Pseudomonadati</taxon>
        <taxon>Planctomycetota</taxon>
        <taxon>Planctomycetia</taxon>
        <taxon>Pirellulales</taxon>
        <taxon>Pirellulaceae</taxon>
        <taxon>Rubripirellula</taxon>
    </lineage>
</organism>
<evidence type="ECO:0000313" key="4">
    <source>
        <dbReference type="Proteomes" id="UP000318288"/>
    </source>
</evidence>
<dbReference type="Pfam" id="PF10400">
    <property type="entry name" value="Vir_act_alpha_C"/>
    <property type="match status" value="1"/>
</dbReference>
<accession>A0A5C6EZV3</accession>
<evidence type="ECO:0000259" key="1">
    <source>
        <dbReference type="Pfam" id="PF03551"/>
    </source>
</evidence>
<dbReference type="InterPro" id="IPR005149">
    <property type="entry name" value="Tscrpt_reg_PadR_N"/>
</dbReference>
<feature type="domain" description="Transcription regulator PadR N-terminal" evidence="1">
    <location>
        <begin position="6"/>
        <end position="78"/>
    </location>
</feature>
<sequence length="185" mass="21590">MSLRYILLALTREPVSGYDLNRVIEQTIRHFWAADQAQLYRTLKSLESDGLVKRDEWEPHLGPSQKTFTRTAKGKRELIRWLQSDPEFSIERSAWIAQLVSLHEAADIATTFRFIEKLKERFEASLLTFQMIDQGESARPLSRRSSDDLHGALGLRLATMTTETRIKWCNWALDVLSDRLRKEKR</sequence>
<dbReference type="PANTHER" id="PTHR43252">
    <property type="entry name" value="TRANSCRIPTIONAL REGULATOR YQJI"/>
    <property type="match status" value="1"/>
</dbReference>
<evidence type="ECO:0000313" key="3">
    <source>
        <dbReference type="EMBL" id="TWU54335.1"/>
    </source>
</evidence>
<evidence type="ECO:0000259" key="2">
    <source>
        <dbReference type="Pfam" id="PF10400"/>
    </source>
</evidence>
<dbReference type="Gene3D" id="1.10.10.10">
    <property type="entry name" value="Winged helix-like DNA-binding domain superfamily/Winged helix DNA-binding domain"/>
    <property type="match status" value="1"/>
</dbReference>
<dbReference type="InterPro" id="IPR036390">
    <property type="entry name" value="WH_DNA-bd_sf"/>
</dbReference>
<dbReference type="Proteomes" id="UP000318288">
    <property type="component" value="Unassembled WGS sequence"/>
</dbReference>
<gene>
    <name evidence="3" type="ORF">Poly51_30520</name>
</gene>
<name>A0A5C6EZV3_9BACT</name>
<dbReference type="InterPro" id="IPR036388">
    <property type="entry name" value="WH-like_DNA-bd_sf"/>
</dbReference>
<keyword evidence="4" id="KW-1185">Reference proteome</keyword>
<protein>
    <submittedName>
        <fullName evidence="3">Transcriptional regulator PadR-like family protein</fullName>
    </submittedName>
</protein>
<dbReference type="Pfam" id="PF03551">
    <property type="entry name" value="PadR"/>
    <property type="match status" value="1"/>
</dbReference>
<dbReference type="PANTHER" id="PTHR43252:SF6">
    <property type="entry name" value="NEGATIVE TRANSCRIPTION REGULATOR PADR"/>
    <property type="match status" value="1"/>
</dbReference>
<proteinExistence type="predicted"/>
<comment type="caution">
    <text evidence="3">The sequence shown here is derived from an EMBL/GenBank/DDBJ whole genome shotgun (WGS) entry which is preliminary data.</text>
</comment>
<feature type="domain" description="Transcription regulator PadR C-terminal" evidence="2">
    <location>
        <begin position="105"/>
        <end position="176"/>
    </location>
</feature>
<dbReference type="EMBL" id="SJPW01000004">
    <property type="protein sequence ID" value="TWU54335.1"/>
    <property type="molecule type" value="Genomic_DNA"/>
</dbReference>
<reference evidence="3 4" key="1">
    <citation type="submission" date="2019-02" db="EMBL/GenBank/DDBJ databases">
        <title>Deep-cultivation of Planctomycetes and their phenomic and genomic characterization uncovers novel biology.</title>
        <authorList>
            <person name="Wiegand S."/>
            <person name="Jogler M."/>
            <person name="Boedeker C."/>
            <person name="Pinto D."/>
            <person name="Vollmers J."/>
            <person name="Rivas-Marin E."/>
            <person name="Kohn T."/>
            <person name="Peeters S.H."/>
            <person name="Heuer A."/>
            <person name="Rast P."/>
            <person name="Oberbeckmann S."/>
            <person name="Bunk B."/>
            <person name="Jeske O."/>
            <person name="Meyerdierks A."/>
            <person name="Storesund J.E."/>
            <person name="Kallscheuer N."/>
            <person name="Luecker S."/>
            <person name="Lage O.M."/>
            <person name="Pohl T."/>
            <person name="Merkel B.J."/>
            <person name="Hornburger P."/>
            <person name="Mueller R.-W."/>
            <person name="Bruemmer F."/>
            <person name="Labrenz M."/>
            <person name="Spormann A.M."/>
            <person name="Op Den Camp H."/>
            <person name="Overmann J."/>
            <person name="Amann R."/>
            <person name="Jetten M.S.M."/>
            <person name="Mascher T."/>
            <person name="Medema M.H."/>
            <person name="Devos D.P."/>
            <person name="Kaster A.-K."/>
            <person name="Ovreas L."/>
            <person name="Rohde M."/>
            <person name="Galperin M.Y."/>
            <person name="Jogler C."/>
        </authorList>
    </citation>
    <scope>NUCLEOTIDE SEQUENCE [LARGE SCALE GENOMIC DNA]</scope>
    <source>
        <strain evidence="3 4">Poly51</strain>
    </source>
</reference>
<dbReference type="RefSeq" id="WP_146458570.1">
    <property type="nucleotide sequence ID" value="NZ_SJPW01000004.1"/>
</dbReference>